<proteinExistence type="predicted"/>
<keyword evidence="2" id="KW-1185">Reference proteome</keyword>
<name>A0ABX1M7Y8_9CYAN</name>
<dbReference type="RefSeq" id="WP_169266259.1">
    <property type="nucleotide sequence ID" value="NZ_QMEC01000073.1"/>
</dbReference>
<evidence type="ECO:0000313" key="2">
    <source>
        <dbReference type="Proteomes" id="UP000762253"/>
    </source>
</evidence>
<protein>
    <recommendedName>
        <fullName evidence="3">Secreted protein</fullName>
    </recommendedName>
</protein>
<gene>
    <name evidence="1" type="ORF">DP115_18605</name>
</gene>
<evidence type="ECO:0008006" key="3">
    <source>
        <dbReference type="Google" id="ProtNLM"/>
    </source>
</evidence>
<dbReference type="EMBL" id="QMEC01000073">
    <property type="protein sequence ID" value="NMF64672.1"/>
    <property type="molecule type" value="Genomic_DNA"/>
</dbReference>
<sequence>MMLLVSPGMLPAVGVAVAVGVGWALPLKLSYTGQDLTSSAQRQIPTEGNPLRSCHNAGNPRKALLSAVLAPLLRVFLVVGQEAEPPLLHSLPETRNQTSQQKIYYFSFLISKKY</sequence>
<comment type="caution">
    <text evidence="1">The sequence shown here is derived from an EMBL/GenBank/DDBJ whole genome shotgun (WGS) entry which is preliminary data.</text>
</comment>
<organism evidence="1 2">
    <name type="scientific">Brasilonema octagenarum UFV-OR1</name>
    <dbReference type="NCBI Taxonomy" id="417115"/>
    <lineage>
        <taxon>Bacteria</taxon>
        <taxon>Bacillati</taxon>
        <taxon>Cyanobacteriota</taxon>
        <taxon>Cyanophyceae</taxon>
        <taxon>Nostocales</taxon>
        <taxon>Scytonemataceae</taxon>
        <taxon>Brasilonema</taxon>
        <taxon>Octagenarum group</taxon>
    </lineage>
</organism>
<evidence type="ECO:0000313" key="1">
    <source>
        <dbReference type="EMBL" id="NMF64672.1"/>
    </source>
</evidence>
<accession>A0ABX1M7Y8</accession>
<dbReference type="Proteomes" id="UP000762253">
    <property type="component" value="Unassembled WGS sequence"/>
</dbReference>
<reference evidence="1 2" key="1">
    <citation type="submission" date="2018-06" db="EMBL/GenBank/DDBJ databases">
        <title>Comparative genomics of Brasilonema spp. strains.</title>
        <authorList>
            <person name="Alvarenga D.O."/>
            <person name="Fiore M.F."/>
            <person name="Varani A.M."/>
        </authorList>
    </citation>
    <scope>NUCLEOTIDE SEQUENCE [LARGE SCALE GENOMIC DNA]</scope>
    <source>
        <strain evidence="1 2">UFV-OR1</strain>
    </source>
</reference>